<proteinExistence type="predicted"/>
<dbReference type="SUPFAM" id="SSF56219">
    <property type="entry name" value="DNase I-like"/>
    <property type="match status" value="1"/>
</dbReference>
<evidence type="ECO:0000313" key="2">
    <source>
        <dbReference type="Proteomes" id="UP000377595"/>
    </source>
</evidence>
<reference evidence="1 2" key="1">
    <citation type="submission" date="2019-10" db="EMBL/GenBank/DDBJ databases">
        <title>Whole genome shotgun sequence of Acrocarpospora pleiomorpha NBRC 16267.</title>
        <authorList>
            <person name="Ichikawa N."/>
            <person name="Kimura A."/>
            <person name="Kitahashi Y."/>
            <person name="Komaki H."/>
            <person name="Oguchi A."/>
        </authorList>
    </citation>
    <scope>NUCLEOTIDE SEQUENCE [LARGE SCALE GENOMIC DNA]</scope>
    <source>
        <strain evidence="1 2">NBRC 16267</strain>
    </source>
</reference>
<dbReference type="Gene3D" id="3.60.10.10">
    <property type="entry name" value="Endonuclease/exonuclease/phosphatase"/>
    <property type="match status" value="1"/>
</dbReference>
<name>A0A5M3XSD8_9ACTN</name>
<dbReference type="EMBL" id="BLAF01000028">
    <property type="protein sequence ID" value="GES22153.1"/>
    <property type="molecule type" value="Genomic_DNA"/>
</dbReference>
<dbReference type="Proteomes" id="UP000377595">
    <property type="component" value="Unassembled WGS sequence"/>
</dbReference>
<protein>
    <recommendedName>
        <fullName evidence="3">Endonuclease/exonuclease/phosphatase domain-containing protein</fullName>
    </recommendedName>
</protein>
<evidence type="ECO:0008006" key="3">
    <source>
        <dbReference type="Google" id="ProtNLM"/>
    </source>
</evidence>
<keyword evidence="2" id="KW-1185">Reference proteome</keyword>
<comment type="caution">
    <text evidence="1">The sequence shown here is derived from an EMBL/GenBank/DDBJ whole genome shotgun (WGS) entry which is preliminary data.</text>
</comment>
<sequence length="270" mass="30263">MGVRVMTYNLRGERVPGGTLGARHVAQFEALARWSPHFLCVQEGRFFRQVYKRMLYQAEEILGMRGVLAPSAHDDCDLVTFIRPDVVRITEERHRGHPFWHGMNVLRCVVGGGLKLDVINYHGAPDSASLRAAEGECMKLLMKREREEKEDEGGGGKDDRPLRVLVGDFNAIPVNHPVAGQERGKQDRRPALEMGRQGWVDAGEVAGDRTPTVGHFRAGQLAYRCDRVLSTFPPEWLARYWVVRDMDHVSDHRAAGADYAIPGAEDGLPE</sequence>
<gene>
    <name evidence="1" type="ORF">Aple_050500</name>
</gene>
<dbReference type="AlphaFoldDB" id="A0A5M3XSD8"/>
<dbReference type="InterPro" id="IPR036691">
    <property type="entry name" value="Endo/exonu/phosph_ase_sf"/>
</dbReference>
<accession>A0A5M3XSD8</accession>
<evidence type="ECO:0000313" key="1">
    <source>
        <dbReference type="EMBL" id="GES22153.1"/>
    </source>
</evidence>
<organism evidence="1 2">
    <name type="scientific">Acrocarpospora pleiomorpha</name>
    <dbReference type="NCBI Taxonomy" id="90975"/>
    <lineage>
        <taxon>Bacteria</taxon>
        <taxon>Bacillati</taxon>
        <taxon>Actinomycetota</taxon>
        <taxon>Actinomycetes</taxon>
        <taxon>Streptosporangiales</taxon>
        <taxon>Streptosporangiaceae</taxon>
        <taxon>Acrocarpospora</taxon>
    </lineage>
</organism>